<evidence type="ECO:0000256" key="4">
    <source>
        <dbReference type="ARBA" id="ARBA00023136"/>
    </source>
</evidence>
<evidence type="ECO:0000313" key="8">
    <source>
        <dbReference type="Proteomes" id="UP001642484"/>
    </source>
</evidence>
<dbReference type="Proteomes" id="UP001642484">
    <property type="component" value="Unassembled WGS sequence"/>
</dbReference>
<dbReference type="Pfam" id="PF14807">
    <property type="entry name" value="AP4E_app_platf"/>
    <property type="match status" value="1"/>
</dbReference>
<dbReference type="SUPFAM" id="SSF48371">
    <property type="entry name" value="ARM repeat"/>
    <property type="match status" value="1"/>
</dbReference>
<evidence type="ECO:0000256" key="1">
    <source>
        <dbReference type="ARBA" id="ARBA00004308"/>
    </source>
</evidence>
<sequence>MSGGHLSKEFFELVKSIGESRSKQEEDKIIVGEIAILKQHLSAPNISAKKMKEYMIRAVYAEMLGHDASFAYIHAVKLTHEKNLFAKRIGYLTCNLFLHKDHELMLLLINTMQRDLQSANHIEVCSALASVCRLVNLEMIPAISPLVFKLLSHPQEAVRKKAIVAVHKFFKIVPEAVLDQKDQIRKVLCDPDPSVMGASLHVLCEIAKAHPASSKDLVPSFVSILKQITEHRLPRDFDYHRMPAPWLQVKLLSILSILGTADKAASEHMYEILQECMRRADSGVNVGYAIIYECVKCITRIFPDHGLLELAASNISRFISSENHNLRYLGVTGLAQIVQVNPAYAAEHQMVVVDCLEDPDETLKRKTLDLLFRMTNPQNVVVVVDKLTFHLRTSVDSHLRRDLVQKITSLAERFAPDNEWYVNTMNTVFELSGELVPAETAYNLMRLVAEGAGEDESADTAFRVFAVNTYLKLLEKPTLSDILVQVIAWVLGEYARLATIDGYTIEDIADLLSECIERPFEDPSTRGYLVTALLKLIGQHGLKSTTAEDIIRSYRSSRMTDLQQRCYEFEQLRQSPALMRKVLPYDASCEDIAVNKDLTFLESFVRQKLDEGAKPYQNASERAARAQTQNVPKAEVETKPSLNFMPYEAPTKAPPVSFPPAVETHDAAGGEAPVPTGLNVSGPRKWGPSGYNQPGGKGEPPQAPAAPPQEKHVAPDQGFSQVQTSSQKPVPKAEPSGAMNEKQRMAAALFSGLGGAAAASAPAAPSVPKPAPAVARAPPQEKEAPPPSAVDLLDLDDGGSPQIAQSPSPQGGDMLLLDMDDSVLAQPTPVPVPQPPPQPVQPPQPLLGPLQVTTPQVGAMWPQLASERVVQIHTSLGSCQEMMFRMQNAMNVSPVEIIGMEGIAAGRVLPGNDPCFLHGKLSPPRLDIKIRCRDAGVAQNVADLCQRALS</sequence>
<keyword evidence="8" id="KW-1185">Reference proteome</keyword>
<proteinExistence type="predicted"/>
<evidence type="ECO:0000313" key="7">
    <source>
        <dbReference type="EMBL" id="CAK9047288.1"/>
    </source>
</evidence>
<keyword evidence="4" id="KW-0472">Membrane</keyword>
<dbReference type="InterPro" id="IPR050840">
    <property type="entry name" value="Adaptor_Complx_Large_Subunit"/>
</dbReference>
<dbReference type="Pfam" id="PF01602">
    <property type="entry name" value="Adaptin_N"/>
    <property type="match status" value="1"/>
</dbReference>
<protein>
    <recommendedName>
        <fullName evidence="6">AP-4 complex subunit epsilon-1 C-terminal domain-containing protein</fullName>
    </recommendedName>
</protein>
<accession>A0ABP0M7Y2</accession>
<dbReference type="InterPro" id="IPR028269">
    <property type="entry name" value="AP4E1_C"/>
</dbReference>
<dbReference type="SMART" id="SM01356">
    <property type="entry name" value="AP4E_app_platf"/>
    <property type="match status" value="1"/>
</dbReference>
<feature type="region of interest" description="Disordered" evidence="5">
    <location>
        <begin position="758"/>
        <end position="815"/>
    </location>
</feature>
<dbReference type="InterPro" id="IPR002553">
    <property type="entry name" value="Clathrin/coatomer_adapt-like_N"/>
</dbReference>
<dbReference type="Gene3D" id="1.25.10.10">
    <property type="entry name" value="Leucine-rich Repeat Variant"/>
    <property type="match status" value="1"/>
</dbReference>
<organism evidence="7 8">
    <name type="scientific">Durusdinium trenchii</name>
    <dbReference type="NCBI Taxonomy" id="1381693"/>
    <lineage>
        <taxon>Eukaryota</taxon>
        <taxon>Sar</taxon>
        <taxon>Alveolata</taxon>
        <taxon>Dinophyceae</taxon>
        <taxon>Suessiales</taxon>
        <taxon>Symbiodiniaceae</taxon>
        <taxon>Durusdinium</taxon>
    </lineage>
</organism>
<name>A0ABP0M7Y2_9DINO</name>
<keyword evidence="2" id="KW-0813">Transport</keyword>
<evidence type="ECO:0000259" key="6">
    <source>
        <dbReference type="SMART" id="SM01356"/>
    </source>
</evidence>
<gene>
    <name evidence="7" type="ORF">CCMP2556_LOCUS24482</name>
</gene>
<dbReference type="InterPro" id="IPR011989">
    <property type="entry name" value="ARM-like"/>
</dbReference>
<dbReference type="InterPro" id="IPR016024">
    <property type="entry name" value="ARM-type_fold"/>
</dbReference>
<evidence type="ECO:0000256" key="3">
    <source>
        <dbReference type="ARBA" id="ARBA00022927"/>
    </source>
</evidence>
<keyword evidence="3" id="KW-0653">Protein transport</keyword>
<feature type="region of interest" description="Disordered" evidence="5">
    <location>
        <begin position="615"/>
        <end position="637"/>
    </location>
</feature>
<evidence type="ECO:0000256" key="2">
    <source>
        <dbReference type="ARBA" id="ARBA00022448"/>
    </source>
</evidence>
<comment type="caution">
    <text evidence="7">The sequence shown here is derived from an EMBL/GenBank/DDBJ whole genome shotgun (WGS) entry which is preliminary data.</text>
</comment>
<feature type="compositionally biased region" description="Polar residues" evidence="5">
    <location>
        <begin position="718"/>
        <end position="728"/>
    </location>
</feature>
<reference evidence="7 8" key="1">
    <citation type="submission" date="2024-02" db="EMBL/GenBank/DDBJ databases">
        <authorList>
            <person name="Chen Y."/>
            <person name="Shah S."/>
            <person name="Dougan E. K."/>
            <person name="Thang M."/>
            <person name="Chan C."/>
        </authorList>
    </citation>
    <scope>NUCLEOTIDE SEQUENCE [LARGE SCALE GENOMIC DNA]</scope>
</reference>
<evidence type="ECO:0000256" key="5">
    <source>
        <dbReference type="SAM" id="MobiDB-lite"/>
    </source>
</evidence>
<comment type="subcellular location">
    <subcellularLocation>
        <location evidence="1">Endomembrane system</location>
    </subcellularLocation>
</comment>
<feature type="region of interest" description="Disordered" evidence="5">
    <location>
        <begin position="655"/>
        <end position="740"/>
    </location>
</feature>
<dbReference type="PANTHER" id="PTHR22780">
    <property type="entry name" value="ADAPTIN, ALPHA/GAMMA/EPSILON"/>
    <property type="match status" value="1"/>
</dbReference>
<dbReference type="EMBL" id="CAXAMN010016091">
    <property type="protein sequence ID" value="CAK9047288.1"/>
    <property type="molecule type" value="Genomic_DNA"/>
</dbReference>
<feature type="domain" description="AP-4 complex subunit epsilon-1 C-terminal" evidence="6">
    <location>
        <begin position="848"/>
        <end position="950"/>
    </location>
</feature>